<dbReference type="GO" id="GO:0071013">
    <property type="term" value="C:catalytic step 2 spliceosome"/>
    <property type="evidence" value="ECO:0007669"/>
    <property type="project" value="TreeGrafter"/>
</dbReference>
<evidence type="ECO:0000256" key="6">
    <source>
        <dbReference type="ARBA" id="ARBA00023187"/>
    </source>
</evidence>
<evidence type="ECO:0000313" key="9">
    <source>
        <dbReference type="Proteomes" id="UP000051574"/>
    </source>
</evidence>
<dbReference type="Pfam" id="PF05700">
    <property type="entry name" value="BCAS2"/>
    <property type="match status" value="1"/>
</dbReference>
<dbReference type="AlphaFoldDB" id="A0A0T6BFK0"/>
<comment type="similarity">
    <text evidence="2">Belongs to the SPF27 family.</text>
</comment>
<dbReference type="GO" id="GO:0071011">
    <property type="term" value="C:precatalytic spliceosome"/>
    <property type="evidence" value="ECO:0007669"/>
    <property type="project" value="TreeGrafter"/>
</dbReference>
<protein>
    <recommendedName>
        <fullName evidence="3">Pre-mRNA-splicing factor SPF27</fullName>
    </recommendedName>
</protein>
<keyword evidence="6" id="KW-0508">mRNA splicing</keyword>
<evidence type="ECO:0000256" key="7">
    <source>
        <dbReference type="ARBA" id="ARBA00023242"/>
    </source>
</evidence>
<dbReference type="GO" id="GO:0000974">
    <property type="term" value="C:Prp19 complex"/>
    <property type="evidence" value="ECO:0007669"/>
    <property type="project" value="TreeGrafter"/>
</dbReference>
<dbReference type="GO" id="GO:0008380">
    <property type="term" value="P:RNA splicing"/>
    <property type="evidence" value="ECO:0007669"/>
    <property type="project" value="UniProtKB-KW"/>
</dbReference>
<comment type="subcellular location">
    <subcellularLocation>
        <location evidence="1">Nucleus</location>
    </subcellularLocation>
</comment>
<keyword evidence="9" id="KW-1185">Reference proteome</keyword>
<sequence>MAGEVIVDALPYIDQGYDEPGVRESAFAMVEEECRRYRPTKNYLDYLPSLNITAFETAMMHSEFDRLQNRLPMETMSMKRYELPPPPSGKLNEVNAWVECVDNSQAQLEHQAVRILNLQLMLEYCCPAWQRYLQTLSDCERIVSKKLTELKQSLQEVNWQRKSLQTKGGEQLRALEAKWVALVSHNYEIEQACCMAEEYIATLQQQLQTYKEQINASNNLENSKINGQSDVDN</sequence>
<dbReference type="PANTHER" id="PTHR13296">
    <property type="entry name" value="BCAS2 PROTEIN"/>
    <property type="match status" value="1"/>
</dbReference>
<keyword evidence="5" id="KW-0747">Spliceosome</keyword>
<evidence type="ECO:0000256" key="2">
    <source>
        <dbReference type="ARBA" id="ARBA00010788"/>
    </source>
</evidence>
<dbReference type="InterPro" id="IPR008409">
    <property type="entry name" value="SPF27"/>
</dbReference>
<evidence type="ECO:0000256" key="5">
    <source>
        <dbReference type="ARBA" id="ARBA00022728"/>
    </source>
</evidence>
<evidence type="ECO:0000256" key="3">
    <source>
        <dbReference type="ARBA" id="ARBA00014158"/>
    </source>
</evidence>
<gene>
    <name evidence="8" type="ORF">AMK59_1778</name>
</gene>
<evidence type="ECO:0000313" key="8">
    <source>
        <dbReference type="EMBL" id="KRT86079.1"/>
    </source>
</evidence>
<organism evidence="8 9">
    <name type="scientific">Oryctes borbonicus</name>
    <dbReference type="NCBI Taxonomy" id="1629725"/>
    <lineage>
        <taxon>Eukaryota</taxon>
        <taxon>Metazoa</taxon>
        <taxon>Ecdysozoa</taxon>
        <taxon>Arthropoda</taxon>
        <taxon>Hexapoda</taxon>
        <taxon>Insecta</taxon>
        <taxon>Pterygota</taxon>
        <taxon>Neoptera</taxon>
        <taxon>Endopterygota</taxon>
        <taxon>Coleoptera</taxon>
        <taxon>Polyphaga</taxon>
        <taxon>Scarabaeiformia</taxon>
        <taxon>Scarabaeidae</taxon>
        <taxon>Dynastinae</taxon>
        <taxon>Oryctes</taxon>
    </lineage>
</organism>
<comment type="caution">
    <text evidence="8">The sequence shown here is derived from an EMBL/GenBank/DDBJ whole genome shotgun (WGS) entry which is preliminary data.</text>
</comment>
<dbReference type="PANTHER" id="PTHR13296:SF0">
    <property type="entry name" value="PRE-MRNA-SPLICING FACTOR SPF27"/>
    <property type="match status" value="1"/>
</dbReference>
<dbReference type="Proteomes" id="UP000051574">
    <property type="component" value="Unassembled WGS sequence"/>
</dbReference>
<evidence type="ECO:0000256" key="4">
    <source>
        <dbReference type="ARBA" id="ARBA00022664"/>
    </source>
</evidence>
<proteinExistence type="inferred from homology"/>
<dbReference type="OrthoDB" id="205794at2759"/>
<reference evidence="8 9" key="1">
    <citation type="submission" date="2015-09" db="EMBL/GenBank/DDBJ databases">
        <title>Draft genome of the scarab beetle Oryctes borbonicus.</title>
        <authorList>
            <person name="Meyer J.M."/>
            <person name="Markov G.V."/>
            <person name="Baskaran P."/>
            <person name="Herrmann M."/>
            <person name="Sommer R.J."/>
            <person name="Roedelsperger C."/>
        </authorList>
    </citation>
    <scope>NUCLEOTIDE SEQUENCE [LARGE SCALE GENOMIC DNA]</scope>
    <source>
        <strain evidence="8">OB123</strain>
        <tissue evidence="8">Whole animal</tissue>
    </source>
</reference>
<accession>A0A0T6BFK0</accession>
<keyword evidence="7" id="KW-0539">Nucleus</keyword>
<evidence type="ECO:0000256" key="1">
    <source>
        <dbReference type="ARBA" id="ARBA00004123"/>
    </source>
</evidence>
<dbReference type="GO" id="GO:0006397">
    <property type="term" value="P:mRNA processing"/>
    <property type="evidence" value="ECO:0007669"/>
    <property type="project" value="UniProtKB-KW"/>
</dbReference>
<keyword evidence="4" id="KW-0507">mRNA processing</keyword>
<name>A0A0T6BFK0_9SCAR</name>
<dbReference type="EMBL" id="LJIG01000861">
    <property type="protein sequence ID" value="KRT86079.1"/>
    <property type="molecule type" value="Genomic_DNA"/>
</dbReference>